<sequence>MSRVLIIGGHGKIALRLAPLLVERGDVVTSVIRNPDHQDEVAATGAIPLIADVEHLDAAGLADVVQGHDAIVWSAGAGGGNPARTYAVDRDAAVRSMDAAKAAGVDRYVMVSYLGAGPDHGVPEDSSFFAYAEAKTAADEHLRASGLDYTIVAPGPLTLDEPTGLIEVANPGDGRVSRADVAGVIAAVLADDSTVGRTIAFGNGGTPIAEAIAAV</sequence>
<dbReference type="AlphaFoldDB" id="A0A919G135"/>
<evidence type="ECO:0000313" key="3">
    <source>
        <dbReference type="Proteomes" id="UP000627369"/>
    </source>
</evidence>
<dbReference type="SUPFAM" id="SSF51735">
    <property type="entry name" value="NAD(P)-binding Rossmann-fold domains"/>
    <property type="match status" value="1"/>
</dbReference>
<reference evidence="2" key="2">
    <citation type="submission" date="2020-09" db="EMBL/GenBank/DDBJ databases">
        <authorList>
            <person name="Sun Q."/>
            <person name="Zhou Y."/>
        </authorList>
    </citation>
    <scope>NUCLEOTIDE SEQUENCE</scope>
    <source>
        <strain evidence="2">CGMCC 4.7398</strain>
    </source>
</reference>
<dbReference type="CDD" id="cd05243">
    <property type="entry name" value="SDR_a5"/>
    <property type="match status" value="1"/>
</dbReference>
<accession>A0A919G135</accession>
<dbReference type="PANTHER" id="PTHR15020:SF50">
    <property type="entry name" value="UPF0659 PROTEIN YMR090W"/>
    <property type="match status" value="1"/>
</dbReference>
<organism evidence="2 3">
    <name type="scientific">Promicromonospora soli</name>
    <dbReference type="NCBI Taxonomy" id="2035533"/>
    <lineage>
        <taxon>Bacteria</taxon>
        <taxon>Bacillati</taxon>
        <taxon>Actinomycetota</taxon>
        <taxon>Actinomycetes</taxon>
        <taxon>Micrococcales</taxon>
        <taxon>Promicromonosporaceae</taxon>
        <taxon>Promicromonospora</taxon>
    </lineage>
</organism>
<dbReference type="InterPro" id="IPR016040">
    <property type="entry name" value="NAD(P)-bd_dom"/>
</dbReference>
<dbReference type="RefSeq" id="WP_189670484.1">
    <property type="nucleotide sequence ID" value="NZ_BNAS01000005.1"/>
</dbReference>
<dbReference type="InterPro" id="IPR036291">
    <property type="entry name" value="NAD(P)-bd_dom_sf"/>
</dbReference>
<gene>
    <name evidence="2" type="ORF">GCM10017772_34140</name>
</gene>
<dbReference type="PANTHER" id="PTHR15020">
    <property type="entry name" value="FLAVIN REDUCTASE-RELATED"/>
    <property type="match status" value="1"/>
</dbReference>
<dbReference type="Gene3D" id="3.40.50.720">
    <property type="entry name" value="NAD(P)-binding Rossmann-like Domain"/>
    <property type="match status" value="1"/>
</dbReference>
<feature type="domain" description="NAD(P)-binding" evidence="1">
    <location>
        <begin position="8"/>
        <end position="191"/>
    </location>
</feature>
<evidence type="ECO:0000259" key="1">
    <source>
        <dbReference type="Pfam" id="PF13460"/>
    </source>
</evidence>
<dbReference type="Pfam" id="PF13460">
    <property type="entry name" value="NAD_binding_10"/>
    <property type="match status" value="1"/>
</dbReference>
<protein>
    <submittedName>
        <fullName evidence="2">NAD-dependent dehydratase</fullName>
    </submittedName>
</protein>
<keyword evidence="3" id="KW-1185">Reference proteome</keyword>
<reference evidence="2" key="1">
    <citation type="journal article" date="2014" name="Int. J. Syst. Evol. Microbiol.">
        <title>Complete genome sequence of Corynebacterium casei LMG S-19264T (=DSM 44701T), isolated from a smear-ripened cheese.</title>
        <authorList>
            <consortium name="US DOE Joint Genome Institute (JGI-PGF)"/>
            <person name="Walter F."/>
            <person name="Albersmeier A."/>
            <person name="Kalinowski J."/>
            <person name="Ruckert C."/>
        </authorList>
    </citation>
    <scope>NUCLEOTIDE SEQUENCE</scope>
    <source>
        <strain evidence="2">CGMCC 4.7398</strain>
    </source>
</reference>
<proteinExistence type="predicted"/>
<dbReference type="Proteomes" id="UP000627369">
    <property type="component" value="Unassembled WGS sequence"/>
</dbReference>
<evidence type="ECO:0000313" key="2">
    <source>
        <dbReference type="EMBL" id="GHH76178.1"/>
    </source>
</evidence>
<name>A0A919G135_9MICO</name>
<dbReference type="EMBL" id="BNAS01000005">
    <property type="protein sequence ID" value="GHH76178.1"/>
    <property type="molecule type" value="Genomic_DNA"/>
</dbReference>
<comment type="caution">
    <text evidence="2">The sequence shown here is derived from an EMBL/GenBank/DDBJ whole genome shotgun (WGS) entry which is preliminary data.</text>
</comment>